<dbReference type="SUPFAM" id="SSF49503">
    <property type="entry name" value="Cupredoxins"/>
    <property type="match status" value="3"/>
</dbReference>
<keyword evidence="4" id="KW-0560">Oxidoreductase</keyword>
<dbReference type="InterPro" id="IPR045087">
    <property type="entry name" value="Cu-oxidase_fam"/>
</dbReference>
<comment type="caution">
    <text evidence="12">The sequence shown here is derived from an EMBL/GenBank/DDBJ whole genome shotgun (WGS) entry which is preliminary data.</text>
</comment>
<keyword evidence="13" id="KW-1185">Reference proteome</keyword>
<dbReference type="Pfam" id="PF07732">
    <property type="entry name" value="Cu-oxidase_3"/>
    <property type="match status" value="1"/>
</dbReference>
<dbReference type="Proteomes" id="UP000432015">
    <property type="component" value="Unassembled WGS sequence"/>
</dbReference>
<evidence type="ECO:0000256" key="1">
    <source>
        <dbReference type="ARBA" id="ARBA00010609"/>
    </source>
</evidence>
<dbReference type="PROSITE" id="PS00080">
    <property type="entry name" value="MULTICOPPER_OXIDASE2"/>
    <property type="match status" value="1"/>
</dbReference>
<organism evidence="12 13">
    <name type="scientific">Actinomadura litoris</name>
    <dbReference type="NCBI Taxonomy" id="2678616"/>
    <lineage>
        <taxon>Bacteria</taxon>
        <taxon>Bacillati</taxon>
        <taxon>Actinomycetota</taxon>
        <taxon>Actinomycetes</taxon>
        <taxon>Streptosporangiales</taxon>
        <taxon>Thermomonosporaceae</taxon>
        <taxon>Actinomadura</taxon>
    </lineage>
</organism>
<evidence type="ECO:0000256" key="7">
    <source>
        <dbReference type="ARBA" id="ARBA00042896"/>
    </source>
</evidence>
<protein>
    <recommendedName>
        <fullName evidence="6">Multicopper oxidase CueO</fullName>
        <ecNumber evidence="5">1.16.3.4</ecNumber>
    </recommendedName>
    <alternativeName>
        <fullName evidence="7">Copper efflux oxidase</fullName>
    </alternativeName>
    <alternativeName>
        <fullName evidence="8">Cuprous oxidase</fullName>
    </alternativeName>
</protein>
<evidence type="ECO:0000256" key="5">
    <source>
        <dbReference type="ARBA" id="ARBA00038978"/>
    </source>
</evidence>
<evidence type="ECO:0000256" key="2">
    <source>
        <dbReference type="ARBA" id="ARBA00011245"/>
    </source>
</evidence>
<dbReference type="InterPro" id="IPR008972">
    <property type="entry name" value="Cupredoxin"/>
</dbReference>
<dbReference type="InterPro" id="IPR011706">
    <property type="entry name" value="Cu-oxidase_C"/>
</dbReference>
<dbReference type="CDD" id="cd13844">
    <property type="entry name" value="CuRO_1_BOD_CotA_like"/>
    <property type="match status" value="1"/>
</dbReference>
<dbReference type="PROSITE" id="PS51318">
    <property type="entry name" value="TAT"/>
    <property type="match status" value="1"/>
</dbReference>
<dbReference type="InterPro" id="IPR002355">
    <property type="entry name" value="Cu_oxidase_Cu_BS"/>
</dbReference>
<dbReference type="EMBL" id="WOFH01000007">
    <property type="protein sequence ID" value="MUN39029.1"/>
    <property type="molecule type" value="Genomic_DNA"/>
</dbReference>
<evidence type="ECO:0000256" key="4">
    <source>
        <dbReference type="ARBA" id="ARBA00023002"/>
    </source>
</evidence>
<gene>
    <name evidence="12" type="ORF">GNZ18_20845</name>
</gene>
<dbReference type="InterPro" id="IPR011707">
    <property type="entry name" value="Cu-oxidase-like_N"/>
</dbReference>
<evidence type="ECO:0000256" key="3">
    <source>
        <dbReference type="ARBA" id="ARBA00022723"/>
    </source>
</evidence>
<dbReference type="GO" id="GO:0005507">
    <property type="term" value="F:copper ion binding"/>
    <property type="evidence" value="ECO:0007669"/>
    <property type="project" value="InterPro"/>
</dbReference>
<reference evidence="12 13" key="1">
    <citation type="submission" date="2019-11" db="EMBL/GenBank/DDBJ databases">
        <authorList>
            <person name="Cao P."/>
        </authorList>
    </citation>
    <scope>NUCLEOTIDE SEQUENCE [LARGE SCALE GENOMIC DNA]</scope>
    <source>
        <strain evidence="12 13">NEAU-AAG5</strain>
    </source>
</reference>
<evidence type="ECO:0000256" key="9">
    <source>
        <dbReference type="ARBA" id="ARBA00048092"/>
    </source>
</evidence>
<dbReference type="RefSeq" id="WP_156218216.1">
    <property type="nucleotide sequence ID" value="NZ_WOFH01000007.1"/>
</dbReference>
<dbReference type="EC" id="1.16.3.4" evidence="5"/>
<dbReference type="PANTHER" id="PTHR48267">
    <property type="entry name" value="CUPREDOXIN SUPERFAMILY PROTEIN"/>
    <property type="match status" value="1"/>
</dbReference>
<comment type="similarity">
    <text evidence="1">Belongs to the multicopper oxidase family.</text>
</comment>
<dbReference type="Pfam" id="PF07731">
    <property type="entry name" value="Cu-oxidase_2"/>
    <property type="match status" value="1"/>
</dbReference>
<accession>A0A7K1L3P4</accession>
<dbReference type="Gene3D" id="2.60.40.420">
    <property type="entry name" value="Cupredoxins - blue copper proteins"/>
    <property type="match status" value="3"/>
</dbReference>
<dbReference type="AlphaFoldDB" id="A0A7K1L3P4"/>
<evidence type="ECO:0000313" key="12">
    <source>
        <dbReference type="EMBL" id="MUN39029.1"/>
    </source>
</evidence>
<feature type="domain" description="Plastocyanin-like" evidence="10">
    <location>
        <begin position="474"/>
        <end position="597"/>
    </location>
</feature>
<comment type="subunit">
    <text evidence="2">Monomer.</text>
</comment>
<name>A0A7K1L3P4_9ACTN</name>
<feature type="domain" description="Plastocyanin-like" evidence="11">
    <location>
        <begin position="149"/>
        <end position="217"/>
    </location>
</feature>
<dbReference type="PANTHER" id="PTHR48267:SF1">
    <property type="entry name" value="BILIRUBIN OXIDASE"/>
    <property type="match status" value="1"/>
</dbReference>
<keyword evidence="3" id="KW-0479">Metal-binding</keyword>
<sequence length="623" mass="67275">MPSRRQFLAGSAAGIGVAATLQANLAAFATASRVFRKAPTGLTKFADPLPVPRVLRPDGALTIRQRAATVRLHSQLPPTPAWTYEGSFPGPVIDVRAGQRIKVSWLNRIESAFPATAVAVPFTGIDSILGPGRGDAEPISEVAKLAPWVVTHLHGGEVCGDSDGWPKNGVSFGQGQATEYPNAQRASTLWYHDHAMDITAYNVFAGLAGMYIVRDREEDALRLPSGAYEVPLILADRNLDTDATGAFNGRLLHKVGYYDLGDRRVSLPFAGPYNLANGVIWPHLDVEPRWYRFRLLNGSNARTYTLELRRESSDGTTSSPVDGAFVQIGTEQGLLGAAVKLDRLTLAPAERADVLIDFAAFRGARLQLSNTDLATSPLGPEILQFRVAGKGPADSFKVPATVSPSFSRLTRDKVPAGFAERYVASATHDGTAAGQPEMWELAKVPDGYVPRGGDRIVKIVKDGRTTVFRRAAGSFDEPVTFHVALDGWEIWNFVHLAGPNHPTHVHLMSFQALARDTYTVAVASDAANDIFTYTATYGAPKGLGPDEQGWKDTVRIDEHDHVTVAGRFHGGTGNYVYHCHILEHEDHGMMRPFVVAPRTVQTTMAARMSAGAPGRGKGGGHHG</sequence>
<evidence type="ECO:0000256" key="6">
    <source>
        <dbReference type="ARBA" id="ARBA00041027"/>
    </source>
</evidence>
<comment type="catalytic activity">
    <reaction evidence="9">
        <text>4 Cu(+) + O2 + 4 H(+) = 4 Cu(2+) + 2 H2O</text>
        <dbReference type="Rhea" id="RHEA:30083"/>
        <dbReference type="ChEBI" id="CHEBI:15377"/>
        <dbReference type="ChEBI" id="CHEBI:15378"/>
        <dbReference type="ChEBI" id="CHEBI:15379"/>
        <dbReference type="ChEBI" id="CHEBI:29036"/>
        <dbReference type="ChEBI" id="CHEBI:49552"/>
        <dbReference type="EC" id="1.16.3.4"/>
    </reaction>
    <physiologicalReaction direction="left-to-right" evidence="9">
        <dbReference type="Rhea" id="RHEA:30084"/>
    </physiologicalReaction>
</comment>
<evidence type="ECO:0000259" key="11">
    <source>
        <dbReference type="Pfam" id="PF07732"/>
    </source>
</evidence>
<evidence type="ECO:0000259" key="10">
    <source>
        <dbReference type="Pfam" id="PF07731"/>
    </source>
</evidence>
<dbReference type="InterPro" id="IPR006311">
    <property type="entry name" value="TAT_signal"/>
</dbReference>
<evidence type="ECO:0000313" key="13">
    <source>
        <dbReference type="Proteomes" id="UP000432015"/>
    </source>
</evidence>
<dbReference type="GO" id="GO:0016491">
    <property type="term" value="F:oxidoreductase activity"/>
    <property type="evidence" value="ECO:0007669"/>
    <property type="project" value="UniProtKB-KW"/>
</dbReference>
<evidence type="ECO:0000256" key="8">
    <source>
        <dbReference type="ARBA" id="ARBA00043090"/>
    </source>
</evidence>
<proteinExistence type="inferred from homology"/>